<dbReference type="RefSeq" id="WP_101982905.1">
    <property type="nucleotide sequence ID" value="NZ_CP069992.1"/>
</dbReference>
<accession>A0A483MW46</accession>
<evidence type="ECO:0000256" key="1">
    <source>
        <dbReference type="ARBA" id="ARBA00022741"/>
    </source>
</evidence>
<comment type="caution">
    <text evidence="3">The sequence shown here is derived from an EMBL/GenBank/DDBJ whole genome shotgun (WGS) entry which is preliminary data.</text>
</comment>
<feature type="domain" description="Acb2/Tad1 hairpin" evidence="2">
    <location>
        <begin position="12"/>
        <end position="88"/>
    </location>
</feature>
<keyword evidence="1" id="KW-0547">Nucleotide-binding</keyword>
<dbReference type="AlphaFoldDB" id="A0A483MW46"/>
<organism evidence="3">
    <name type="scientific">Klebsiella pneumoniae</name>
    <dbReference type="NCBI Taxonomy" id="573"/>
    <lineage>
        <taxon>Bacteria</taxon>
        <taxon>Pseudomonadati</taxon>
        <taxon>Pseudomonadota</taxon>
        <taxon>Gammaproteobacteria</taxon>
        <taxon>Enterobacterales</taxon>
        <taxon>Enterobacteriaceae</taxon>
        <taxon>Klebsiella/Raoultella group</taxon>
        <taxon>Klebsiella</taxon>
        <taxon>Klebsiella pneumoniae complex</taxon>
    </lineage>
</organism>
<evidence type="ECO:0000313" key="3">
    <source>
        <dbReference type="EMBL" id="TCX90596.1"/>
    </source>
</evidence>
<dbReference type="Pfam" id="PF24729">
    <property type="entry name" value="Acb2_Tad1_hairpin"/>
    <property type="match status" value="1"/>
</dbReference>
<dbReference type="InterPro" id="IPR056098">
    <property type="entry name" value="Acb2/Tad1_hairpin"/>
</dbReference>
<protein>
    <recommendedName>
        <fullName evidence="2">Acb2/Tad1 hairpin domain-containing protein</fullName>
    </recommendedName>
</protein>
<name>A0A483MW46_KLEPN</name>
<reference evidence="3" key="1">
    <citation type="submission" date="2019-01" db="EMBL/GenBank/DDBJ databases">
        <authorList>
            <person name="Lista F."/>
            <person name="Anselmo A."/>
        </authorList>
    </citation>
    <scope>NUCLEOTIDE SEQUENCE</scope>
    <source>
        <strain evidence="3">3S</strain>
    </source>
</reference>
<dbReference type="EMBL" id="SDCT01000015">
    <property type="protein sequence ID" value="TCX90596.1"/>
    <property type="molecule type" value="Genomic_DNA"/>
</dbReference>
<gene>
    <name evidence="3" type="ORF">ETF13_11800</name>
</gene>
<proteinExistence type="predicted"/>
<evidence type="ECO:0000259" key="2">
    <source>
        <dbReference type="Pfam" id="PF24729"/>
    </source>
</evidence>
<sequence>MSEAKPQDGSTVKGYRTLTAGDIERMNRLKGVSRHFCSLLDTEREVITAEVVERGSQAETERAEDLRCMAIARTKMQEACMWACRAVARPDADC</sequence>
<dbReference type="GO" id="GO:0000166">
    <property type="term" value="F:nucleotide binding"/>
    <property type="evidence" value="ECO:0007669"/>
    <property type="project" value="UniProtKB-KW"/>
</dbReference>